<keyword evidence="2" id="KW-1185">Reference proteome</keyword>
<dbReference type="EMBL" id="VYZN01000026">
    <property type="protein sequence ID" value="KAE9535234.1"/>
    <property type="molecule type" value="Genomic_DNA"/>
</dbReference>
<comment type="caution">
    <text evidence="1">The sequence shown here is derived from an EMBL/GenBank/DDBJ whole genome shotgun (WGS) entry which is preliminary data.</text>
</comment>
<proteinExistence type="predicted"/>
<evidence type="ECO:0000313" key="2">
    <source>
        <dbReference type="Proteomes" id="UP000475862"/>
    </source>
</evidence>
<evidence type="ECO:0000313" key="1">
    <source>
        <dbReference type="EMBL" id="KAE9535234.1"/>
    </source>
</evidence>
<dbReference type="AlphaFoldDB" id="A0A6G0TLU1"/>
<reference evidence="1 2" key="1">
    <citation type="submission" date="2019-08" db="EMBL/GenBank/DDBJ databases">
        <title>The genome of the soybean aphid Biotype 1, its phylome, world population structure and adaptation to the North American continent.</title>
        <authorList>
            <person name="Giordano R."/>
            <person name="Donthu R.K."/>
            <person name="Hernandez A.G."/>
            <person name="Wright C.L."/>
            <person name="Zimin A.V."/>
        </authorList>
    </citation>
    <scope>NUCLEOTIDE SEQUENCE [LARGE SCALE GENOMIC DNA]</scope>
    <source>
        <tissue evidence="1">Whole aphids</tissue>
    </source>
</reference>
<accession>A0A6G0TLU1</accession>
<protein>
    <submittedName>
        <fullName evidence="1">Uncharacterized protein</fullName>
    </submittedName>
</protein>
<gene>
    <name evidence="1" type="ORF">AGLY_007967</name>
</gene>
<organism evidence="1 2">
    <name type="scientific">Aphis glycines</name>
    <name type="common">Soybean aphid</name>
    <dbReference type="NCBI Taxonomy" id="307491"/>
    <lineage>
        <taxon>Eukaryota</taxon>
        <taxon>Metazoa</taxon>
        <taxon>Ecdysozoa</taxon>
        <taxon>Arthropoda</taxon>
        <taxon>Hexapoda</taxon>
        <taxon>Insecta</taxon>
        <taxon>Pterygota</taxon>
        <taxon>Neoptera</taxon>
        <taxon>Paraneoptera</taxon>
        <taxon>Hemiptera</taxon>
        <taxon>Sternorrhyncha</taxon>
        <taxon>Aphidomorpha</taxon>
        <taxon>Aphidoidea</taxon>
        <taxon>Aphididae</taxon>
        <taxon>Aphidini</taxon>
        <taxon>Aphis</taxon>
        <taxon>Aphis</taxon>
    </lineage>
</organism>
<sequence>MPQYVFTYVFPNLKRLMNKYNIVILNCLGFDWSIIYSIQVYDYSQRRGEWWRSIILFDRRTVLVAVRSFELSTKCITYQKRFVIRVDRLFFYVIKTRKRVDNLVHSNINRVYFIILLSSCLVRRAILTGSSAASKPTKHSDRDPFSPNFAPCYSRCNNRGLREGWRVRHRVLGRGGLVKRNALFIVAALFRDFVQRRRVRASRSGATLYKIILTFDNRDKWTDNGRGPGAKRIVTETVTCIYSVPYVCERETSDNRDKNIFGKR</sequence>
<name>A0A6G0TLU1_APHGL</name>
<dbReference type="Proteomes" id="UP000475862">
    <property type="component" value="Unassembled WGS sequence"/>
</dbReference>